<feature type="transmembrane region" description="Helical" evidence="1">
    <location>
        <begin position="37"/>
        <end position="55"/>
    </location>
</feature>
<dbReference type="EMBL" id="FXWJ01000007">
    <property type="protein sequence ID" value="SMQ75554.1"/>
    <property type="molecule type" value="Genomic_DNA"/>
</dbReference>
<evidence type="ECO:0000313" key="2">
    <source>
        <dbReference type="EMBL" id="SMQ75554.1"/>
    </source>
</evidence>
<organism evidence="2 3">
    <name type="scientific">Plantibacter elymi</name>
    <name type="common">nom. nud.</name>
    <dbReference type="NCBI Taxonomy" id="199708"/>
    <lineage>
        <taxon>Bacteria</taxon>
        <taxon>Bacillati</taxon>
        <taxon>Actinomycetota</taxon>
        <taxon>Actinomycetes</taxon>
        <taxon>Micrococcales</taxon>
        <taxon>Microbacteriaceae</taxon>
        <taxon>Plantibacter</taxon>
    </lineage>
</organism>
<dbReference type="RefSeq" id="WP_086475406.1">
    <property type="nucleotide sequence ID" value="NZ_FXWJ01000007.1"/>
</dbReference>
<keyword evidence="3" id="KW-1185">Reference proteome</keyword>
<proteinExistence type="predicted"/>
<feature type="transmembrane region" description="Helical" evidence="1">
    <location>
        <begin position="191"/>
        <end position="209"/>
    </location>
</feature>
<feature type="transmembrane region" description="Helical" evidence="1">
    <location>
        <begin position="163"/>
        <end position="184"/>
    </location>
</feature>
<reference evidence="2 3" key="1">
    <citation type="submission" date="2017-04" db="EMBL/GenBank/DDBJ databases">
        <authorList>
            <person name="Varghese N."/>
            <person name="Submissions S."/>
        </authorList>
    </citation>
    <scope>NUCLEOTIDE SEQUENCE [LARGE SCALE GENOMIC DNA]</scope>
    <source>
        <strain evidence="2 3">VKM Ac-1784</strain>
    </source>
</reference>
<feature type="transmembrane region" description="Helical" evidence="1">
    <location>
        <begin position="75"/>
        <end position="98"/>
    </location>
</feature>
<comment type="caution">
    <text evidence="2">The sequence shown here is derived from an EMBL/GenBank/DDBJ whole genome shotgun (WGS) entry which is preliminary data.</text>
</comment>
<gene>
    <name evidence="2" type="ORF">SAMN06295909_3877</name>
</gene>
<evidence type="ECO:0000313" key="3">
    <source>
        <dbReference type="Proteomes" id="UP000194464"/>
    </source>
</evidence>
<evidence type="ECO:0000256" key="1">
    <source>
        <dbReference type="SAM" id="Phobius"/>
    </source>
</evidence>
<name>A0ABY1RJ06_9MICO</name>
<feature type="transmembrane region" description="Helical" evidence="1">
    <location>
        <begin position="246"/>
        <end position="266"/>
    </location>
</feature>
<keyword evidence="1" id="KW-1133">Transmembrane helix</keyword>
<keyword evidence="1" id="KW-0812">Transmembrane</keyword>
<protein>
    <submittedName>
        <fullName evidence="2">ABC-2 family transporter protein</fullName>
    </submittedName>
</protein>
<keyword evidence="1" id="KW-0472">Membrane</keyword>
<accession>A0ABY1RJ06</accession>
<dbReference type="Proteomes" id="UP000194464">
    <property type="component" value="Unassembled WGS sequence"/>
</dbReference>
<feature type="transmembrane region" description="Helical" evidence="1">
    <location>
        <begin position="119"/>
        <end position="143"/>
    </location>
</feature>
<sequence>MTTTTPTRPALRGSTRPFGSSVRAEWIKFWTLVSNRILVGIAVLFVPLNALLLSTSLRQRAEDPDPAVHIPSVGYLTFLDSVLWLQLLIAVIAVLAASSENGGKIGMSFLAIPTRLPVLGAKAIVVTLVSFAAGAVGAAAGQLLPYALLSGVDVTYVADGADIVWTSLASGLYLGLIAAISLGIMMLVRNLIVGLLLPLALYTIVPSVIGSVGGETGSQISGFFPTVAGRTAISAMENPAGLDGTAGFLIMVAWAIVVLIGAGLRYRFGDV</sequence>